<keyword evidence="1" id="KW-0175">Coiled coil</keyword>
<accession>A0A1G6E5K0</accession>
<keyword evidence="4" id="KW-1185">Reference proteome</keyword>
<evidence type="ECO:0000313" key="3">
    <source>
        <dbReference type="EMBL" id="SDB52642.1"/>
    </source>
</evidence>
<evidence type="ECO:0000313" key="4">
    <source>
        <dbReference type="Proteomes" id="UP000199071"/>
    </source>
</evidence>
<dbReference type="RefSeq" id="WP_175478554.1">
    <property type="nucleotide sequence ID" value="NZ_FMXQ01000010.1"/>
</dbReference>
<sequence length="385" mass="44091">MTARITVGMPLHDGQDLVAEALSALQAQTFTDFEVIISVDGNDQASAEACRPFLADSRFRMVIHEERLDWVGNFNWLLQQPLGEFFCYRQHDDTTAPDFFEKLLAVADQRPDAAIVYADCRYFGEASHIEAEPSIEGDTHQRLKRFIERITATPCRGIIRKDAIAQAGPVRVDEFRSNQQIFVWLAKVLRWGSFLRLPEPIYLRRLHDDNYHKQMRRASDEEKLGAWTTVFTGFLEAVLPTCTSVEEHLFFQHFILDRVCVSREGQTYWIRPNTPEKSGAFIRKCFERLAAEGSMDRWIAPDPAVASGDAATSLADAIAAQADKHRLAMQQAATERDRLLQENARLKSRNAAKTRRVRRLARKNRRLRKSKASRLARATRRLFGQ</sequence>
<dbReference type="STRING" id="665467.SAMN02982931_04143"/>
<dbReference type="PANTHER" id="PTHR43685:SF2">
    <property type="entry name" value="GLYCOSYLTRANSFERASE 2-LIKE DOMAIN-CONTAINING PROTEIN"/>
    <property type="match status" value="1"/>
</dbReference>
<dbReference type="InterPro" id="IPR050834">
    <property type="entry name" value="Glycosyltransf_2"/>
</dbReference>
<dbReference type="SUPFAM" id="SSF53448">
    <property type="entry name" value="Nucleotide-diphospho-sugar transferases"/>
    <property type="match status" value="1"/>
</dbReference>
<dbReference type="Proteomes" id="UP000199071">
    <property type="component" value="Unassembled WGS sequence"/>
</dbReference>
<reference evidence="3 4" key="1">
    <citation type="submission" date="2016-10" db="EMBL/GenBank/DDBJ databases">
        <authorList>
            <person name="de Groot N.N."/>
        </authorList>
    </citation>
    <scope>NUCLEOTIDE SEQUENCE [LARGE SCALE GENOMIC DNA]</scope>
    <source>
        <strain evidence="3 4">ATCC 35022</strain>
    </source>
</reference>
<dbReference type="Pfam" id="PF00535">
    <property type="entry name" value="Glycos_transf_2"/>
    <property type="match status" value="1"/>
</dbReference>
<dbReference type="AlphaFoldDB" id="A0A1G6E5K0"/>
<name>A0A1G6E5K0_9HYPH</name>
<dbReference type="GO" id="GO:0016740">
    <property type="term" value="F:transferase activity"/>
    <property type="evidence" value="ECO:0007669"/>
    <property type="project" value="UniProtKB-KW"/>
</dbReference>
<proteinExistence type="predicted"/>
<feature type="coiled-coil region" evidence="1">
    <location>
        <begin position="322"/>
        <end position="363"/>
    </location>
</feature>
<feature type="domain" description="Glycosyltransferase 2-like" evidence="2">
    <location>
        <begin position="6"/>
        <end position="161"/>
    </location>
</feature>
<keyword evidence="3" id="KW-0808">Transferase</keyword>
<gene>
    <name evidence="3" type="ORF">SAMN02982931_04143</name>
</gene>
<dbReference type="PANTHER" id="PTHR43685">
    <property type="entry name" value="GLYCOSYLTRANSFERASE"/>
    <property type="match status" value="1"/>
</dbReference>
<dbReference type="EMBL" id="FMXQ01000010">
    <property type="protein sequence ID" value="SDB52642.1"/>
    <property type="molecule type" value="Genomic_DNA"/>
</dbReference>
<evidence type="ECO:0000259" key="2">
    <source>
        <dbReference type="Pfam" id="PF00535"/>
    </source>
</evidence>
<dbReference type="InterPro" id="IPR001173">
    <property type="entry name" value="Glyco_trans_2-like"/>
</dbReference>
<dbReference type="CDD" id="cd00761">
    <property type="entry name" value="Glyco_tranf_GTA_type"/>
    <property type="match status" value="1"/>
</dbReference>
<dbReference type="InterPro" id="IPR029044">
    <property type="entry name" value="Nucleotide-diphossugar_trans"/>
</dbReference>
<protein>
    <submittedName>
        <fullName evidence="3">Glycosyl transferase family 2</fullName>
    </submittedName>
</protein>
<evidence type="ECO:0000256" key="1">
    <source>
        <dbReference type="SAM" id="Coils"/>
    </source>
</evidence>
<organism evidence="3 4">
    <name type="scientific">Bauldia litoralis</name>
    <dbReference type="NCBI Taxonomy" id="665467"/>
    <lineage>
        <taxon>Bacteria</taxon>
        <taxon>Pseudomonadati</taxon>
        <taxon>Pseudomonadota</taxon>
        <taxon>Alphaproteobacteria</taxon>
        <taxon>Hyphomicrobiales</taxon>
        <taxon>Kaistiaceae</taxon>
        <taxon>Bauldia</taxon>
    </lineage>
</organism>
<dbReference type="Gene3D" id="3.90.550.10">
    <property type="entry name" value="Spore Coat Polysaccharide Biosynthesis Protein SpsA, Chain A"/>
    <property type="match status" value="1"/>
</dbReference>